<dbReference type="EMBL" id="CM044708">
    <property type="protein sequence ID" value="KAI5649922.1"/>
    <property type="molecule type" value="Genomic_DNA"/>
</dbReference>
<sequence length="191" mass="21791">MVVLGVNTYAFKFVKYSRLKEKDNAKSNLVLIDICGKLSHLALKIIKEEYRKYILLKIDNLHNFLSSLVIDRVSRMEHHDSANPVDDIAYQENDIADILDEGRPPSPDRGSMGRGRSSGRSSAVSSVVQPTSGCPDCEFPNLNEFSCFVYPLIDSYMDLTGDSNYEFRVVSYFMMVIWRNALWYVKQCGVR</sequence>
<dbReference type="Proteomes" id="UP001060085">
    <property type="component" value="Linkage Group LG08"/>
</dbReference>
<reference evidence="2" key="1">
    <citation type="journal article" date="2023" name="Nat. Plants">
        <title>Single-cell RNA sequencing provides a high-resolution roadmap for understanding the multicellular compartmentation of specialized metabolism.</title>
        <authorList>
            <person name="Sun S."/>
            <person name="Shen X."/>
            <person name="Li Y."/>
            <person name="Li Y."/>
            <person name="Wang S."/>
            <person name="Li R."/>
            <person name="Zhang H."/>
            <person name="Shen G."/>
            <person name="Guo B."/>
            <person name="Wei J."/>
            <person name="Xu J."/>
            <person name="St-Pierre B."/>
            <person name="Chen S."/>
            <person name="Sun C."/>
        </authorList>
    </citation>
    <scope>NUCLEOTIDE SEQUENCE [LARGE SCALE GENOMIC DNA]</scope>
</reference>
<name>A0ACB9ZUM5_CATRO</name>
<proteinExistence type="predicted"/>
<gene>
    <name evidence="1" type="ORF">M9H77_35927</name>
</gene>
<organism evidence="1 2">
    <name type="scientific">Catharanthus roseus</name>
    <name type="common">Madagascar periwinkle</name>
    <name type="synonym">Vinca rosea</name>
    <dbReference type="NCBI Taxonomy" id="4058"/>
    <lineage>
        <taxon>Eukaryota</taxon>
        <taxon>Viridiplantae</taxon>
        <taxon>Streptophyta</taxon>
        <taxon>Embryophyta</taxon>
        <taxon>Tracheophyta</taxon>
        <taxon>Spermatophyta</taxon>
        <taxon>Magnoliopsida</taxon>
        <taxon>eudicotyledons</taxon>
        <taxon>Gunneridae</taxon>
        <taxon>Pentapetalae</taxon>
        <taxon>asterids</taxon>
        <taxon>lamiids</taxon>
        <taxon>Gentianales</taxon>
        <taxon>Apocynaceae</taxon>
        <taxon>Rauvolfioideae</taxon>
        <taxon>Vinceae</taxon>
        <taxon>Catharanthinae</taxon>
        <taxon>Catharanthus</taxon>
    </lineage>
</organism>
<evidence type="ECO:0000313" key="2">
    <source>
        <dbReference type="Proteomes" id="UP001060085"/>
    </source>
</evidence>
<keyword evidence="2" id="KW-1185">Reference proteome</keyword>
<evidence type="ECO:0000313" key="1">
    <source>
        <dbReference type="EMBL" id="KAI5649922.1"/>
    </source>
</evidence>
<comment type="caution">
    <text evidence="1">The sequence shown here is derived from an EMBL/GenBank/DDBJ whole genome shotgun (WGS) entry which is preliminary data.</text>
</comment>
<protein>
    <submittedName>
        <fullName evidence="1">Uncharacterized protein</fullName>
    </submittedName>
</protein>
<accession>A0ACB9ZUM5</accession>